<dbReference type="SUPFAM" id="SSF55031">
    <property type="entry name" value="Bacterial exopeptidase dimerisation domain"/>
    <property type="match status" value="1"/>
</dbReference>
<dbReference type="EMBL" id="JAQQAL010000022">
    <property type="protein sequence ID" value="MDC7227095.1"/>
    <property type="molecule type" value="Genomic_DNA"/>
</dbReference>
<dbReference type="InterPro" id="IPR002933">
    <property type="entry name" value="Peptidase_M20"/>
</dbReference>
<dbReference type="PANTHER" id="PTHR32494:SF5">
    <property type="entry name" value="ALLANTOATE AMIDOHYDROLASE"/>
    <property type="match status" value="1"/>
</dbReference>
<evidence type="ECO:0000256" key="1">
    <source>
        <dbReference type="ARBA" id="ARBA00006153"/>
    </source>
</evidence>
<dbReference type="GO" id="GO:0016813">
    <property type="term" value="F:hydrolase activity, acting on carbon-nitrogen (but not peptide) bonds, in linear amidines"/>
    <property type="evidence" value="ECO:0007669"/>
    <property type="project" value="InterPro"/>
</dbReference>
<dbReference type="PIRSF" id="PIRSF001235">
    <property type="entry name" value="Amidase_carbamoylase"/>
    <property type="match status" value="1"/>
</dbReference>
<feature type="binding site" evidence="3">
    <location>
        <position position="96"/>
    </location>
    <ligand>
        <name>Zn(2+)</name>
        <dbReference type="ChEBI" id="CHEBI:29105"/>
        <label>1</label>
    </ligand>
</feature>
<feature type="binding site" evidence="3">
    <location>
        <position position="195"/>
    </location>
    <ligand>
        <name>Zn(2+)</name>
        <dbReference type="ChEBI" id="CHEBI:29105"/>
        <label>1</label>
    </ligand>
</feature>
<dbReference type="CDD" id="cd03884">
    <property type="entry name" value="M20_bAS"/>
    <property type="match status" value="1"/>
</dbReference>
<gene>
    <name evidence="4" type="ORF">PQJ61_10070</name>
</gene>
<keyword evidence="2" id="KW-0378">Hydrolase</keyword>
<accession>A0AAJ1ID42</accession>
<organism evidence="4 5">
    <name type="scientific">Candidatus Thalassospirochaeta sargassi</name>
    <dbReference type="NCBI Taxonomy" id="3119039"/>
    <lineage>
        <taxon>Bacteria</taxon>
        <taxon>Pseudomonadati</taxon>
        <taxon>Spirochaetota</taxon>
        <taxon>Spirochaetia</taxon>
        <taxon>Spirochaetales</taxon>
        <taxon>Spirochaetaceae</taxon>
        <taxon>Candidatus Thalassospirochaeta</taxon>
    </lineage>
</organism>
<dbReference type="Pfam" id="PF01546">
    <property type="entry name" value="Peptidase_M20"/>
    <property type="match status" value="1"/>
</dbReference>
<dbReference type="Gene3D" id="3.40.630.10">
    <property type="entry name" value="Zn peptidases"/>
    <property type="match status" value="1"/>
</dbReference>
<comment type="caution">
    <text evidence="4">The sequence shown here is derived from an EMBL/GenBank/DDBJ whole genome shotgun (WGS) entry which is preliminary data.</text>
</comment>
<reference evidence="4 5" key="1">
    <citation type="submission" date="2022-12" db="EMBL/GenBank/DDBJ databases">
        <title>Metagenome assembled genome from gulf of manar.</title>
        <authorList>
            <person name="Kohli P."/>
            <person name="Pk S."/>
            <person name="Venkata Ramana C."/>
            <person name="Sasikala C."/>
        </authorList>
    </citation>
    <scope>NUCLEOTIDE SEQUENCE [LARGE SCALE GENOMIC DNA]</scope>
    <source>
        <strain evidence="4">JB008</strain>
    </source>
</reference>
<dbReference type="SUPFAM" id="SSF53187">
    <property type="entry name" value="Zn-dependent exopeptidases"/>
    <property type="match status" value="1"/>
</dbReference>
<keyword evidence="3" id="KW-0479">Metal-binding</keyword>
<comment type="cofactor">
    <cofactor evidence="3">
        <name>Zn(2+)</name>
        <dbReference type="ChEBI" id="CHEBI:29105"/>
    </cofactor>
    <text evidence="3">Binds 2 Zn(2+) ions per subunit.</text>
</comment>
<sequence>MELKDLRIDGARLQSTIEESAKIGKTDNNGLIRCAATDEDKIGRDLLVKWYKECGCEVTIDEMGNIFAKRPGKNPSLGAVMTGSHFDTQRPGGRFDGILGVLGALEVMRVINDHNIELERDLIIVDWTNEEGGWFAPACMGSGVWVGNHTKEWAYARKDRDGETVFGEELERIGYKGTYPASHKEWDIYAAYELHIEQGPQLWNEKIQIGAPKGILCLHWYDIWLEGTANQVGPTPMIGRNDALLAFSEMNMVVNKVAHQMGNMVGTVGEIQNYPNSRNIIPDAVHFTVDIRSWDDEHAIKAWEMMKKEFEVIAERRGCPIRTEETWKVAHAPFDQDLWDRVAETSEELGYSCKRMVSGAGHDMSEVNQVTRGAMIFVPSINGRSHVEVEDTPYEDCERGTNVLLHCILKTANEV</sequence>
<protein>
    <submittedName>
        <fullName evidence="4">M20 family metallo-hydrolase</fullName>
    </submittedName>
</protein>
<dbReference type="InterPro" id="IPR036264">
    <property type="entry name" value="Bact_exopeptidase_dim_dom"/>
</dbReference>
<evidence type="ECO:0000256" key="2">
    <source>
        <dbReference type="ARBA" id="ARBA00022801"/>
    </source>
</evidence>
<feature type="binding site" evidence="3">
    <location>
        <position position="386"/>
    </location>
    <ligand>
        <name>Zn(2+)</name>
        <dbReference type="ChEBI" id="CHEBI:29105"/>
        <label>2</label>
    </ligand>
</feature>
<dbReference type="NCBIfam" id="NF006769">
    <property type="entry name" value="PRK09290.1-3"/>
    <property type="match status" value="1"/>
</dbReference>
<dbReference type="Proteomes" id="UP001221217">
    <property type="component" value="Unassembled WGS sequence"/>
</dbReference>
<dbReference type="PANTHER" id="PTHR32494">
    <property type="entry name" value="ALLANTOATE DEIMINASE-RELATED"/>
    <property type="match status" value="1"/>
</dbReference>
<dbReference type="GO" id="GO:0046872">
    <property type="term" value="F:metal ion binding"/>
    <property type="evidence" value="ECO:0007669"/>
    <property type="project" value="UniProtKB-KW"/>
</dbReference>
<proteinExistence type="inferred from homology"/>
<evidence type="ECO:0000256" key="3">
    <source>
        <dbReference type="PIRSR" id="PIRSR001235-1"/>
    </source>
</evidence>
<dbReference type="Gene3D" id="3.30.70.360">
    <property type="match status" value="1"/>
</dbReference>
<evidence type="ECO:0000313" key="5">
    <source>
        <dbReference type="Proteomes" id="UP001221217"/>
    </source>
</evidence>
<name>A0AAJ1ID42_9SPIO</name>
<feature type="binding site" evidence="3">
    <location>
        <position position="96"/>
    </location>
    <ligand>
        <name>Zn(2+)</name>
        <dbReference type="ChEBI" id="CHEBI:29105"/>
        <label>2</label>
    </ligand>
</feature>
<dbReference type="InterPro" id="IPR010158">
    <property type="entry name" value="Amidase_Cbmase"/>
</dbReference>
<dbReference type="NCBIfam" id="TIGR01879">
    <property type="entry name" value="hydantase"/>
    <property type="match status" value="1"/>
</dbReference>
<comment type="similarity">
    <text evidence="1">Belongs to the peptidase M20 family.</text>
</comment>
<evidence type="ECO:0000313" key="4">
    <source>
        <dbReference type="EMBL" id="MDC7227095.1"/>
    </source>
</evidence>
<dbReference type="NCBIfam" id="NF006771">
    <property type="entry name" value="PRK09290.1-5"/>
    <property type="match status" value="1"/>
</dbReference>
<feature type="binding site" evidence="3">
    <location>
        <position position="131"/>
    </location>
    <ligand>
        <name>Zn(2+)</name>
        <dbReference type="ChEBI" id="CHEBI:29105"/>
        <label>2</label>
    </ligand>
</feature>
<keyword evidence="3" id="KW-0862">Zinc</keyword>
<dbReference type="AlphaFoldDB" id="A0AAJ1ID42"/>
<feature type="binding site" evidence="3">
    <location>
        <position position="85"/>
    </location>
    <ligand>
        <name>Zn(2+)</name>
        <dbReference type="ChEBI" id="CHEBI:29105"/>
        <label>1</label>
    </ligand>
</feature>